<dbReference type="Proteomes" id="UP000801428">
    <property type="component" value="Unassembled WGS sequence"/>
</dbReference>
<dbReference type="EMBL" id="SWKU01000006">
    <property type="protein sequence ID" value="KAF3006056.1"/>
    <property type="molecule type" value="Genomic_DNA"/>
</dbReference>
<gene>
    <name evidence="3" type="ORF">E8E13_010907</name>
</gene>
<protein>
    <recommendedName>
        <fullName evidence="2">LYR motif-containing protein Cup1-like N-terminal domain-containing protein</fullName>
    </recommendedName>
</protein>
<sequence>MLGTATTAAAATTLRPATHTKSLHLLRALLREASYLPDVTARNYFRRYIVARFKAYQPRQNATASFDVQAVEKYRHRSFKRRDEAIINARAAQQLGKAQKGLNYLRRANQGEGPCLKKVLLFAYGRLGRRKYALLDDLLQPDPTWPAVPAPLQQLYNSNLRCLQYFEAPIVRDKNSNVMNISNRYPRLRAVLTSQVQQGVALGRPPKRPYLNTPVLNTWRRRMPIKRAVNNVRRWYAKTMTKLLPALPAEEWDRLDAMSKGRQHISFVRRRTPAAALSSEDTPEEIGLEQLVQHSLAMDKLSKAERPQGMDRPHRLTVRYMQRLYSRLLTLCCKLDYNEKSKRWDTVWGELDQTAKPASYNVPVDDALFADAPPTGSNRKRGPEATSKLSPLPRKDDGGVLRFPFYAEWLPETHPMRIELDKFKKQRKAALAQSDALGPP</sequence>
<evidence type="ECO:0000256" key="1">
    <source>
        <dbReference type="SAM" id="MobiDB-lite"/>
    </source>
</evidence>
<evidence type="ECO:0000313" key="3">
    <source>
        <dbReference type="EMBL" id="KAF3006056.1"/>
    </source>
</evidence>
<dbReference type="OrthoDB" id="5521299at2759"/>
<proteinExistence type="predicted"/>
<dbReference type="Pfam" id="PF20263">
    <property type="entry name" value="LYRM2-like"/>
    <property type="match status" value="1"/>
</dbReference>
<dbReference type="InterPro" id="IPR046896">
    <property type="entry name" value="Cup1-like_N"/>
</dbReference>
<comment type="caution">
    <text evidence="3">The sequence shown here is derived from an EMBL/GenBank/DDBJ whole genome shotgun (WGS) entry which is preliminary data.</text>
</comment>
<keyword evidence="4" id="KW-1185">Reference proteome</keyword>
<evidence type="ECO:0000313" key="4">
    <source>
        <dbReference type="Proteomes" id="UP000801428"/>
    </source>
</evidence>
<organism evidence="3 4">
    <name type="scientific">Curvularia kusanoi</name>
    <name type="common">Cochliobolus kusanoi</name>
    <dbReference type="NCBI Taxonomy" id="90978"/>
    <lineage>
        <taxon>Eukaryota</taxon>
        <taxon>Fungi</taxon>
        <taxon>Dikarya</taxon>
        <taxon>Ascomycota</taxon>
        <taxon>Pezizomycotina</taxon>
        <taxon>Dothideomycetes</taxon>
        <taxon>Pleosporomycetidae</taxon>
        <taxon>Pleosporales</taxon>
        <taxon>Pleosporineae</taxon>
        <taxon>Pleosporaceae</taxon>
        <taxon>Curvularia</taxon>
    </lineage>
</organism>
<accession>A0A9P4TJG9</accession>
<dbReference type="AlphaFoldDB" id="A0A9P4TJG9"/>
<name>A0A9P4TJG9_CURKU</name>
<feature type="domain" description="LYR motif-containing protein Cup1-like N-terminal" evidence="2">
    <location>
        <begin position="25"/>
        <end position="135"/>
    </location>
</feature>
<dbReference type="CDD" id="cd20273">
    <property type="entry name" value="Complex1_LYR_unchar"/>
    <property type="match status" value="1"/>
</dbReference>
<feature type="region of interest" description="Disordered" evidence="1">
    <location>
        <begin position="366"/>
        <end position="395"/>
    </location>
</feature>
<evidence type="ECO:0000259" key="2">
    <source>
        <dbReference type="Pfam" id="PF20263"/>
    </source>
</evidence>
<reference evidence="3" key="1">
    <citation type="submission" date="2019-04" db="EMBL/GenBank/DDBJ databases">
        <title>Sequencing of skin fungus with MAO and IRED activity.</title>
        <authorList>
            <person name="Marsaioli A.J."/>
            <person name="Bonatto J.M.C."/>
            <person name="Reis Junior O."/>
        </authorList>
    </citation>
    <scope>NUCLEOTIDE SEQUENCE</scope>
    <source>
        <strain evidence="3">30M1</strain>
    </source>
</reference>